<dbReference type="Gene3D" id="3.40.50.1240">
    <property type="entry name" value="Phosphoglycerate mutase-like"/>
    <property type="match status" value="1"/>
</dbReference>
<dbReference type="InterPro" id="IPR013078">
    <property type="entry name" value="His_Pase_superF_clade-1"/>
</dbReference>
<name>A0A382H0I8_9ZZZZ</name>
<keyword evidence="1" id="KW-0378">Hydrolase</keyword>
<dbReference type="SMART" id="SM00855">
    <property type="entry name" value="PGAM"/>
    <property type="match status" value="1"/>
</dbReference>
<dbReference type="PIRSF" id="PIRSF000709">
    <property type="entry name" value="6PFK_2-Ptase"/>
    <property type="match status" value="1"/>
</dbReference>
<dbReference type="PANTHER" id="PTHR46517">
    <property type="entry name" value="FRUCTOSE-2,6-BISPHOSPHATASE TIGAR"/>
    <property type="match status" value="1"/>
</dbReference>
<dbReference type="CDD" id="cd07067">
    <property type="entry name" value="HP_PGM_like"/>
    <property type="match status" value="1"/>
</dbReference>
<dbReference type="PANTHER" id="PTHR46517:SF1">
    <property type="entry name" value="FRUCTOSE-2,6-BISPHOSPHATASE TIGAR"/>
    <property type="match status" value="1"/>
</dbReference>
<sequence>MYVRERPTRLYLVRHGEVDEAYHQVFGGSIDMELSPVGHDQAKGLAKFLQCHNYDYIYRSPMVRVQQTAKPLLDALGREAEVIGDLREVDFGVWTGHKWHEIQEKFGVDAEDWLVHLENGDVDEAESMDGYRSRIRGSLEHMMGEGSGQVVLVLCHGGVIRMLMSLLLDEPFSKMDRYEVDFASLTVIEHRSNRAEIKLHNFAPWLWLGKNGEM</sequence>
<protein>
    <recommendedName>
        <fullName evidence="3">Histidine phosphatase family protein</fullName>
    </recommendedName>
</protein>
<evidence type="ECO:0008006" key="3">
    <source>
        <dbReference type="Google" id="ProtNLM"/>
    </source>
</evidence>
<reference evidence="2" key="1">
    <citation type="submission" date="2018-05" db="EMBL/GenBank/DDBJ databases">
        <authorList>
            <person name="Lanie J.A."/>
            <person name="Ng W.-L."/>
            <person name="Kazmierczak K.M."/>
            <person name="Andrzejewski T.M."/>
            <person name="Davidsen T.M."/>
            <person name="Wayne K.J."/>
            <person name="Tettelin H."/>
            <person name="Glass J.I."/>
            <person name="Rusch D."/>
            <person name="Podicherti R."/>
            <person name="Tsui H.-C.T."/>
            <person name="Winkler M.E."/>
        </authorList>
    </citation>
    <scope>NUCLEOTIDE SEQUENCE</scope>
</reference>
<organism evidence="2">
    <name type="scientific">marine metagenome</name>
    <dbReference type="NCBI Taxonomy" id="408172"/>
    <lineage>
        <taxon>unclassified sequences</taxon>
        <taxon>metagenomes</taxon>
        <taxon>ecological metagenomes</taxon>
    </lineage>
</organism>
<gene>
    <name evidence="2" type="ORF">METZ01_LOCUS233563</name>
</gene>
<dbReference type="SUPFAM" id="SSF53254">
    <property type="entry name" value="Phosphoglycerate mutase-like"/>
    <property type="match status" value="1"/>
</dbReference>
<dbReference type="InterPro" id="IPR051695">
    <property type="entry name" value="Phosphoglycerate_Mutase"/>
</dbReference>
<evidence type="ECO:0000313" key="2">
    <source>
        <dbReference type="EMBL" id="SVB80709.1"/>
    </source>
</evidence>
<dbReference type="GO" id="GO:0004331">
    <property type="term" value="F:fructose-2,6-bisphosphate 2-phosphatase activity"/>
    <property type="evidence" value="ECO:0007669"/>
    <property type="project" value="TreeGrafter"/>
</dbReference>
<dbReference type="GO" id="GO:0005829">
    <property type="term" value="C:cytosol"/>
    <property type="evidence" value="ECO:0007669"/>
    <property type="project" value="TreeGrafter"/>
</dbReference>
<evidence type="ECO:0000256" key="1">
    <source>
        <dbReference type="ARBA" id="ARBA00022801"/>
    </source>
</evidence>
<dbReference type="GO" id="GO:0043456">
    <property type="term" value="P:regulation of pentose-phosphate shunt"/>
    <property type="evidence" value="ECO:0007669"/>
    <property type="project" value="TreeGrafter"/>
</dbReference>
<dbReference type="EMBL" id="UINC01058443">
    <property type="protein sequence ID" value="SVB80709.1"/>
    <property type="molecule type" value="Genomic_DNA"/>
</dbReference>
<dbReference type="AlphaFoldDB" id="A0A382H0I8"/>
<proteinExistence type="predicted"/>
<dbReference type="GO" id="GO:0045820">
    <property type="term" value="P:negative regulation of glycolytic process"/>
    <property type="evidence" value="ECO:0007669"/>
    <property type="project" value="TreeGrafter"/>
</dbReference>
<accession>A0A382H0I8</accession>
<dbReference type="InterPro" id="IPR029033">
    <property type="entry name" value="His_PPase_superfam"/>
</dbReference>
<dbReference type="Pfam" id="PF00300">
    <property type="entry name" value="His_Phos_1"/>
    <property type="match status" value="1"/>
</dbReference>